<dbReference type="Pfam" id="PF01636">
    <property type="entry name" value="APH"/>
    <property type="match status" value="1"/>
</dbReference>
<feature type="domain" description="Aminoglycoside phosphotransferase" evidence="2">
    <location>
        <begin position="7"/>
        <end position="212"/>
    </location>
</feature>
<evidence type="ECO:0000259" key="2">
    <source>
        <dbReference type="Pfam" id="PF01636"/>
    </source>
</evidence>
<dbReference type="Proteomes" id="UP000566819">
    <property type="component" value="Unassembled WGS sequence"/>
</dbReference>
<proteinExistence type="predicted"/>
<gene>
    <name evidence="3" type="ORF">G7Y89_g6249</name>
</gene>
<dbReference type="InterPro" id="IPR011009">
    <property type="entry name" value="Kinase-like_dom_sf"/>
</dbReference>
<dbReference type="InterPro" id="IPR002575">
    <property type="entry name" value="Aminoglycoside_PTrfase"/>
</dbReference>
<dbReference type="OrthoDB" id="10003767at2759"/>
<reference evidence="3 4" key="1">
    <citation type="submission" date="2020-03" db="EMBL/GenBank/DDBJ databases">
        <title>Draft Genome Sequence of Cudoniella acicularis.</title>
        <authorList>
            <person name="Buettner E."/>
            <person name="Kellner H."/>
        </authorList>
    </citation>
    <scope>NUCLEOTIDE SEQUENCE [LARGE SCALE GENOMIC DNA]</scope>
    <source>
        <strain evidence="3 4">DSM 108380</strain>
    </source>
</reference>
<dbReference type="EMBL" id="JAAMPI010000400">
    <property type="protein sequence ID" value="KAF4631887.1"/>
    <property type="molecule type" value="Genomic_DNA"/>
</dbReference>
<keyword evidence="4" id="KW-1185">Reference proteome</keyword>
<dbReference type="SUPFAM" id="SSF56112">
    <property type="entry name" value="Protein kinase-like (PK-like)"/>
    <property type="match status" value="1"/>
</dbReference>
<comment type="caution">
    <text evidence="3">The sequence shown here is derived from an EMBL/GenBank/DDBJ whole genome shotgun (WGS) entry which is preliminary data.</text>
</comment>
<dbReference type="PANTHER" id="PTHR21310:SF37">
    <property type="entry name" value="AMINOGLYCOSIDE PHOSPHOTRANSFERASE DOMAIN-CONTAINING PROTEIN"/>
    <property type="match status" value="1"/>
</dbReference>
<dbReference type="AlphaFoldDB" id="A0A8H4W320"/>
<sequence>MQLIAKKTNIPIPRIHASSLGREKGLYSFVILDYVEGRTLFDVGFNTLSDAQRQHLYEQLASIYLQLRRLEFSSIGVLGQGADDSVDVRKKVASIAINEQELEGLQPSRIQAEHGNCEGVLTSAGDYASTLLRIARNAFERGRKSVHSEEDGNETLYNLDQFSQFTKKWLDHTFDRGPFMLDHGDLNPYNLMVNENIDIVALLDWEWACVVPLQFFVPPTWLTSRETDTLAWPVQYAKYVKELDIFRETVRDTELKVYGEELLSNEWARVHENGGILVQAALVNWTDMDYFAGRFLDKLLYQRKDLQRRIEDFIKEDPARPIMVARKIRDWKKYRAERKHLGINDPADNEIEEENMEIALATTCAWDSVVTNPYLWWSRGKERFSPKIRQILPNMVIGSSAVLFLAGACCIIWKCIIRHPFSR</sequence>
<dbReference type="PANTHER" id="PTHR21310">
    <property type="entry name" value="AMINOGLYCOSIDE PHOSPHOTRANSFERASE-RELATED-RELATED"/>
    <property type="match status" value="1"/>
</dbReference>
<name>A0A8H4W320_9HELO</name>
<organism evidence="3 4">
    <name type="scientific">Cudoniella acicularis</name>
    <dbReference type="NCBI Taxonomy" id="354080"/>
    <lineage>
        <taxon>Eukaryota</taxon>
        <taxon>Fungi</taxon>
        <taxon>Dikarya</taxon>
        <taxon>Ascomycota</taxon>
        <taxon>Pezizomycotina</taxon>
        <taxon>Leotiomycetes</taxon>
        <taxon>Helotiales</taxon>
        <taxon>Tricladiaceae</taxon>
        <taxon>Cudoniella</taxon>
    </lineage>
</organism>
<evidence type="ECO:0000313" key="3">
    <source>
        <dbReference type="EMBL" id="KAF4631887.1"/>
    </source>
</evidence>
<keyword evidence="1" id="KW-1133">Transmembrane helix</keyword>
<feature type="transmembrane region" description="Helical" evidence="1">
    <location>
        <begin position="391"/>
        <end position="413"/>
    </location>
</feature>
<keyword evidence="1" id="KW-0472">Membrane</keyword>
<evidence type="ECO:0000256" key="1">
    <source>
        <dbReference type="SAM" id="Phobius"/>
    </source>
</evidence>
<protein>
    <recommendedName>
        <fullName evidence="2">Aminoglycoside phosphotransferase domain-containing protein</fullName>
    </recommendedName>
</protein>
<dbReference type="Gene3D" id="3.90.1200.10">
    <property type="match status" value="1"/>
</dbReference>
<accession>A0A8H4W320</accession>
<evidence type="ECO:0000313" key="4">
    <source>
        <dbReference type="Proteomes" id="UP000566819"/>
    </source>
</evidence>
<dbReference type="InterPro" id="IPR051678">
    <property type="entry name" value="AGP_Transferase"/>
</dbReference>
<keyword evidence="1" id="KW-0812">Transmembrane</keyword>